<dbReference type="Proteomes" id="UP001148299">
    <property type="component" value="Unassembled WGS sequence"/>
</dbReference>
<name>A0A9W9RZT0_PENBR</name>
<evidence type="ECO:0000313" key="4">
    <source>
        <dbReference type="Proteomes" id="UP001148299"/>
    </source>
</evidence>
<sequence>MTLSISINSDHGSDSYSDDEGSSGVHVTAPSIGDHGYQDYDEWAHLSYPDELKPSDSASRPRTSHRSRPPHGSRSASGRRPTSRRMLPDHQYASRGPRQPSPESPESEGSADEYAPYGRVPPDRRQWQQPMPPAAYPPSQSSGPSFNQPYPPPPGHAPYPHNAPVTSDLMRIGGGQQNPYGPGYGYPPQFPHGSPFHPDQGLQHQRHAPRQPQMHNPMQPPMGHPMAPHHGPGSPYGGYPHELMPYGQAPAYHHPGYFPGAMQGMVPPYWPHYPQIATPPQPEPKSPPTPAPAPAPTPAPAPEPAPAPPPAPPPPPGPSPADIAKDEQIARLEKLILDDRNDREAKELAKKQAIERAAAELAAQEAQDAHDRKITQEAAALARADAEKKAAEDAAVAKEEAEKTAATRATEAAAAATAAVHEAAAKAQKEADEAAAKAQKEAEEAAAKAQKEAEEAEAKANAPPPPPEKKKPIKFKDAVGRKFSFPFELCATWQGMEELIRQAFLHIEVIGPHVAEGHYDLVGPNGDIILPQVWETVIEPDWAITMHMWPIPEKPKEEPAPPPEPAPEKPADPPPPEPKKKPDGPKKPPVPGSFAMWMLGGTNRRGGRGGAKVEKKAEAPAPAPAP</sequence>
<feature type="compositionally biased region" description="Pro residues" evidence="1">
    <location>
        <begin position="277"/>
        <end position="319"/>
    </location>
</feature>
<feature type="compositionally biased region" description="Basic and acidic residues" evidence="1">
    <location>
        <begin position="424"/>
        <end position="458"/>
    </location>
</feature>
<feature type="compositionally biased region" description="Basic and acidic residues" evidence="1">
    <location>
        <begin position="384"/>
        <end position="405"/>
    </location>
</feature>
<reference evidence="3" key="2">
    <citation type="journal article" date="2023" name="IMA Fungus">
        <title>Comparative genomic study of the Penicillium genus elucidates a diverse pangenome and 15 lateral gene transfer events.</title>
        <authorList>
            <person name="Petersen C."/>
            <person name="Sorensen T."/>
            <person name="Nielsen M.R."/>
            <person name="Sondergaard T.E."/>
            <person name="Sorensen J.L."/>
            <person name="Fitzpatrick D.A."/>
            <person name="Frisvad J.C."/>
            <person name="Nielsen K.L."/>
        </authorList>
    </citation>
    <scope>NUCLEOTIDE SEQUENCE</scope>
    <source>
        <strain evidence="3">IBT 35675</strain>
    </source>
</reference>
<feature type="domain" description="Ubiquitin-like" evidence="2">
    <location>
        <begin position="469"/>
        <end position="551"/>
    </location>
</feature>
<accession>A0A9W9RZT0</accession>
<feature type="compositionally biased region" description="Basic and acidic residues" evidence="1">
    <location>
        <begin position="566"/>
        <end position="586"/>
    </location>
</feature>
<comment type="caution">
    <text evidence="3">The sequence shown here is derived from an EMBL/GenBank/DDBJ whole genome shotgun (WGS) entry which is preliminary data.</text>
</comment>
<reference evidence="3" key="1">
    <citation type="submission" date="2022-12" db="EMBL/GenBank/DDBJ databases">
        <authorList>
            <person name="Petersen C."/>
        </authorList>
    </citation>
    <scope>NUCLEOTIDE SEQUENCE</scope>
    <source>
        <strain evidence="3">IBT 35675</strain>
    </source>
</reference>
<feature type="region of interest" description="Disordered" evidence="1">
    <location>
        <begin position="424"/>
        <end position="473"/>
    </location>
</feature>
<gene>
    <name evidence="3" type="ORF">N7541_000884</name>
</gene>
<feature type="region of interest" description="Disordered" evidence="1">
    <location>
        <begin position="553"/>
        <end position="626"/>
    </location>
</feature>
<feature type="region of interest" description="Disordered" evidence="1">
    <location>
        <begin position="1"/>
        <end position="236"/>
    </location>
</feature>
<protein>
    <recommendedName>
        <fullName evidence="2">Ubiquitin-like domain-containing protein</fullName>
    </recommendedName>
</protein>
<feature type="compositionally biased region" description="Polar residues" evidence="1">
    <location>
        <begin position="138"/>
        <end position="148"/>
    </location>
</feature>
<evidence type="ECO:0000259" key="2">
    <source>
        <dbReference type="Pfam" id="PF22893"/>
    </source>
</evidence>
<feature type="compositionally biased region" description="Low complexity" evidence="1">
    <location>
        <begin position="224"/>
        <end position="236"/>
    </location>
</feature>
<dbReference type="AlphaFoldDB" id="A0A9W9RZT0"/>
<feature type="region of interest" description="Disordered" evidence="1">
    <location>
        <begin position="273"/>
        <end position="327"/>
    </location>
</feature>
<dbReference type="EMBL" id="JAPZBR010000001">
    <property type="protein sequence ID" value="KAJ5366943.1"/>
    <property type="molecule type" value="Genomic_DNA"/>
</dbReference>
<feature type="compositionally biased region" description="Basic and acidic residues" evidence="1">
    <location>
        <begin position="36"/>
        <end position="54"/>
    </location>
</feature>
<evidence type="ECO:0000313" key="3">
    <source>
        <dbReference type="EMBL" id="KAJ5366943.1"/>
    </source>
</evidence>
<dbReference type="Pfam" id="PF22893">
    <property type="entry name" value="ULD_2"/>
    <property type="match status" value="1"/>
</dbReference>
<feature type="region of interest" description="Disordered" evidence="1">
    <location>
        <begin position="360"/>
        <end position="409"/>
    </location>
</feature>
<proteinExistence type="predicted"/>
<feature type="compositionally biased region" description="Basic residues" evidence="1">
    <location>
        <begin position="62"/>
        <end position="71"/>
    </location>
</feature>
<organism evidence="3 4">
    <name type="scientific">Penicillium brevicompactum</name>
    <dbReference type="NCBI Taxonomy" id="5074"/>
    <lineage>
        <taxon>Eukaryota</taxon>
        <taxon>Fungi</taxon>
        <taxon>Dikarya</taxon>
        <taxon>Ascomycota</taxon>
        <taxon>Pezizomycotina</taxon>
        <taxon>Eurotiomycetes</taxon>
        <taxon>Eurotiomycetidae</taxon>
        <taxon>Eurotiales</taxon>
        <taxon>Aspergillaceae</taxon>
        <taxon>Penicillium</taxon>
    </lineage>
</organism>
<dbReference type="InterPro" id="IPR054464">
    <property type="entry name" value="ULD_fung"/>
</dbReference>
<evidence type="ECO:0000256" key="1">
    <source>
        <dbReference type="SAM" id="MobiDB-lite"/>
    </source>
</evidence>
<keyword evidence="4" id="KW-1185">Reference proteome</keyword>